<protein>
    <submittedName>
        <fullName evidence="3">YafY family transcriptional regulator</fullName>
    </submittedName>
</protein>
<evidence type="ECO:0000313" key="4">
    <source>
        <dbReference type="Proteomes" id="UP000239872"/>
    </source>
</evidence>
<feature type="domain" description="Helix-turn-helix type 11" evidence="1">
    <location>
        <begin position="6"/>
        <end position="58"/>
    </location>
</feature>
<dbReference type="Pfam" id="PF08279">
    <property type="entry name" value="HTH_11"/>
    <property type="match status" value="1"/>
</dbReference>
<dbReference type="Gene3D" id="1.10.10.10">
    <property type="entry name" value="Winged helix-like DNA-binding domain superfamily/Winged helix DNA-binding domain"/>
    <property type="match status" value="1"/>
</dbReference>
<proteinExistence type="predicted"/>
<dbReference type="InterPro" id="IPR026881">
    <property type="entry name" value="WYL_dom"/>
</dbReference>
<comment type="caution">
    <text evidence="3">The sequence shown here is derived from an EMBL/GenBank/DDBJ whole genome shotgun (WGS) entry which is preliminary data.</text>
</comment>
<dbReference type="OrthoDB" id="9815009at2"/>
<keyword evidence="4" id="KW-1185">Reference proteome</keyword>
<dbReference type="EMBL" id="PPSL01000003">
    <property type="protein sequence ID" value="PQJ10919.1"/>
    <property type="molecule type" value="Genomic_DNA"/>
</dbReference>
<dbReference type="PANTHER" id="PTHR34580:SF1">
    <property type="entry name" value="PROTEIN PAFC"/>
    <property type="match status" value="1"/>
</dbReference>
<dbReference type="AlphaFoldDB" id="A0A2S7SVH4"/>
<accession>A0A2S7SVH4</accession>
<gene>
    <name evidence="3" type="ORF">CJD36_013185</name>
</gene>
<organism evidence="3 4">
    <name type="scientific">Flavipsychrobacter stenotrophus</name>
    <dbReference type="NCBI Taxonomy" id="2077091"/>
    <lineage>
        <taxon>Bacteria</taxon>
        <taxon>Pseudomonadati</taxon>
        <taxon>Bacteroidota</taxon>
        <taxon>Chitinophagia</taxon>
        <taxon>Chitinophagales</taxon>
        <taxon>Chitinophagaceae</taxon>
        <taxon>Flavipsychrobacter</taxon>
    </lineage>
</organism>
<dbReference type="PROSITE" id="PS52050">
    <property type="entry name" value="WYL"/>
    <property type="match status" value="1"/>
</dbReference>
<dbReference type="InterPro" id="IPR051534">
    <property type="entry name" value="CBASS_pafABC_assoc_protein"/>
</dbReference>
<dbReference type="InterPro" id="IPR036390">
    <property type="entry name" value="WH_DNA-bd_sf"/>
</dbReference>
<reference evidence="3 4" key="1">
    <citation type="submission" date="2018-01" db="EMBL/GenBank/DDBJ databases">
        <title>A novel member of the phylum Bacteroidetes isolated from glacier ice.</title>
        <authorList>
            <person name="Liu Q."/>
            <person name="Xin Y.-H."/>
        </authorList>
    </citation>
    <scope>NUCLEOTIDE SEQUENCE [LARGE SCALE GENOMIC DNA]</scope>
    <source>
        <strain evidence="3 4">RB1R16</strain>
    </source>
</reference>
<dbReference type="Proteomes" id="UP000239872">
    <property type="component" value="Unassembled WGS sequence"/>
</dbReference>
<evidence type="ECO:0000259" key="2">
    <source>
        <dbReference type="Pfam" id="PF13280"/>
    </source>
</evidence>
<dbReference type="InterPro" id="IPR013196">
    <property type="entry name" value="HTH_11"/>
</dbReference>
<dbReference type="InterPro" id="IPR036388">
    <property type="entry name" value="WH-like_DNA-bd_sf"/>
</dbReference>
<sequence>MNRIDRLFGILTLLQSRKYVPAEKIAEKFNMSVRTVYRDIKALCEQGIPVSFEQNKGYFVVKDYFLAPVSFTTDEANAFLLMEALVSGFADKSIQTHYSSALNKVKSVLRHSQKEKLELLNDNIKLQVPAFINHDYEYLSPLQSAISSRTIIEIGYKNNNGEVSKRSMEPIGLIFYAFNWHLIAWCHNRKEYRDFRVSRIINIKCTDNPFIKTDHIDLNDYLKSLPVSW</sequence>
<evidence type="ECO:0000313" key="3">
    <source>
        <dbReference type="EMBL" id="PQJ10919.1"/>
    </source>
</evidence>
<name>A0A2S7SVH4_9BACT</name>
<dbReference type="SUPFAM" id="SSF46785">
    <property type="entry name" value="Winged helix' DNA-binding domain"/>
    <property type="match status" value="1"/>
</dbReference>
<dbReference type="PANTHER" id="PTHR34580">
    <property type="match status" value="1"/>
</dbReference>
<dbReference type="Pfam" id="PF13280">
    <property type="entry name" value="WYL"/>
    <property type="match status" value="1"/>
</dbReference>
<dbReference type="RefSeq" id="WP_105039646.1">
    <property type="nucleotide sequence ID" value="NZ_PPSL01000003.1"/>
</dbReference>
<feature type="domain" description="WYL" evidence="2">
    <location>
        <begin position="137"/>
        <end position="204"/>
    </location>
</feature>
<evidence type="ECO:0000259" key="1">
    <source>
        <dbReference type="Pfam" id="PF08279"/>
    </source>
</evidence>